<accession>D0LT69</accession>
<dbReference type="eggNOG" id="ENOG50311G5">
    <property type="taxonomic scope" value="Bacteria"/>
</dbReference>
<sequence>MHLAAEASILGPMLETAANTKTDREMEDTMLAVADDPERVAILAKARQFKRTWIELAEVLSGAYERETWVQWGFSSFDEYCRKELHLKKATVAKLLGSFRFLATAAPRVLERAHAEPQTPVPSLQAVDFVARATERGAAEPEVLEEIQHAAFEEGADAPLLSRRFKEVAFPVDEAARLDKLNGQLANTARRLAGLLAEPDAPVPHEVAVAVEEALGRLLDALESTR</sequence>
<dbReference type="Proteomes" id="UP000001880">
    <property type="component" value="Chromosome"/>
</dbReference>
<keyword evidence="2" id="KW-1185">Reference proteome</keyword>
<evidence type="ECO:0000313" key="1">
    <source>
        <dbReference type="EMBL" id="ACY19205.1"/>
    </source>
</evidence>
<gene>
    <name evidence="1" type="ordered locus">Hoch_6741</name>
</gene>
<dbReference type="EMBL" id="CP001804">
    <property type="protein sequence ID" value="ACY19205.1"/>
    <property type="molecule type" value="Genomic_DNA"/>
</dbReference>
<protein>
    <submittedName>
        <fullName evidence="1">Uncharacterized protein</fullName>
    </submittedName>
</protein>
<dbReference type="HOGENOM" id="CLU_1265818_0_0_7"/>
<evidence type="ECO:0000313" key="2">
    <source>
        <dbReference type="Proteomes" id="UP000001880"/>
    </source>
</evidence>
<name>D0LT69_HALO1</name>
<dbReference type="STRING" id="502025.Hoch_6741"/>
<proteinExistence type="predicted"/>
<reference evidence="1 2" key="1">
    <citation type="journal article" date="2010" name="Stand. Genomic Sci.">
        <title>Complete genome sequence of Haliangium ochraceum type strain (SMP-2).</title>
        <authorList>
            <consortium name="US DOE Joint Genome Institute (JGI-PGF)"/>
            <person name="Ivanova N."/>
            <person name="Daum C."/>
            <person name="Lang E."/>
            <person name="Abt B."/>
            <person name="Kopitz M."/>
            <person name="Saunders E."/>
            <person name="Lapidus A."/>
            <person name="Lucas S."/>
            <person name="Glavina Del Rio T."/>
            <person name="Nolan M."/>
            <person name="Tice H."/>
            <person name="Copeland A."/>
            <person name="Cheng J.F."/>
            <person name="Chen F."/>
            <person name="Bruce D."/>
            <person name="Goodwin L."/>
            <person name="Pitluck S."/>
            <person name="Mavromatis K."/>
            <person name="Pati A."/>
            <person name="Mikhailova N."/>
            <person name="Chen A."/>
            <person name="Palaniappan K."/>
            <person name="Land M."/>
            <person name="Hauser L."/>
            <person name="Chang Y.J."/>
            <person name="Jeffries C.D."/>
            <person name="Detter J.C."/>
            <person name="Brettin T."/>
            <person name="Rohde M."/>
            <person name="Goker M."/>
            <person name="Bristow J."/>
            <person name="Markowitz V."/>
            <person name="Eisen J.A."/>
            <person name="Hugenholtz P."/>
            <person name="Kyrpides N.C."/>
            <person name="Klenk H.P."/>
        </authorList>
    </citation>
    <scope>NUCLEOTIDE SEQUENCE [LARGE SCALE GENOMIC DNA]</scope>
    <source>
        <strain evidence="2">DSM 14365 / CIP 107738 / JCM 11303 / AJ 13395 / SMP-2</strain>
    </source>
</reference>
<organism evidence="1 2">
    <name type="scientific">Haliangium ochraceum (strain DSM 14365 / JCM 11303 / SMP-2)</name>
    <dbReference type="NCBI Taxonomy" id="502025"/>
    <lineage>
        <taxon>Bacteria</taxon>
        <taxon>Pseudomonadati</taxon>
        <taxon>Myxococcota</taxon>
        <taxon>Polyangia</taxon>
        <taxon>Haliangiales</taxon>
        <taxon>Kofleriaceae</taxon>
        <taxon>Haliangium</taxon>
    </lineage>
</organism>
<dbReference type="KEGG" id="hoh:Hoch_6741"/>
<dbReference type="AlphaFoldDB" id="D0LT69"/>